<comment type="caution">
    <text evidence="1">The sequence shown here is derived from an EMBL/GenBank/DDBJ whole genome shotgun (WGS) entry which is preliminary data.</text>
</comment>
<dbReference type="AlphaFoldDB" id="A0A2W2AMN9"/>
<organism evidence="1 2">
    <name type="scientific">Taibaiella soli</name>
    <dbReference type="NCBI Taxonomy" id="1649169"/>
    <lineage>
        <taxon>Bacteria</taxon>
        <taxon>Pseudomonadati</taxon>
        <taxon>Bacteroidota</taxon>
        <taxon>Chitinophagia</taxon>
        <taxon>Chitinophagales</taxon>
        <taxon>Chitinophagaceae</taxon>
        <taxon>Taibaiella</taxon>
    </lineage>
</organism>
<name>A0A2W2AMN9_9BACT</name>
<dbReference type="RefSeq" id="WP_123985181.1">
    <property type="nucleotide sequence ID" value="NZ_QKTW01000002.1"/>
</dbReference>
<evidence type="ECO:0000313" key="2">
    <source>
        <dbReference type="Proteomes" id="UP000248745"/>
    </source>
</evidence>
<keyword evidence="2" id="KW-1185">Reference proteome</keyword>
<proteinExistence type="predicted"/>
<protein>
    <submittedName>
        <fullName evidence="1">Uncharacterized protein</fullName>
    </submittedName>
</protein>
<accession>A0A2W2AMN9</accession>
<gene>
    <name evidence="1" type="ORF">DN068_00980</name>
</gene>
<dbReference type="Proteomes" id="UP000248745">
    <property type="component" value="Unassembled WGS sequence"/>
</dbReference>
<sequence>MKFDICLKDNNDLHQDDLSLSLGWFELSEKEVNLRLFNDRSCMIFITLADLFEFLGYGEQKRTRTFDWIGVDNGVTIKVVCDGSIVSISKGDIVVRLEKGIFVSAVLKGTEDFIARCLVANQRVEEESAFLDLMATFNRVNSTFSPPSS</sequence>
<dbReference type="EMBL" id="QKTW01000002">
    <property type="protein sequence ID" value="PZF74802.1"/>
    <property type="molecule type" value="Genomic_DNA"/>
</dbReference>
<reference evidence="1 2" key="1">
    <citation type="submission" date="2018-06" db="EMBL/GenBank/DDBJ databases">
        <title>Mucibacter soli gen. nov., sp. nov., a new member of the family Chitinophagaceae producing mucin.</title>
        <authorList>
            <person name="Kim M.-K."/>
            <person name="Park S."/>
            <person name="Kim T.-S."/>
            <person name="Joung Y."/>
            <person name="Han J.-H."/>
            <person name="Kim S.B."/>
        </authorList>
    </citation>
    <scope>NUCLEOTIDE SEQUENCE [LARGE SCALE GENOMIC DNA]</scope>
    <source>
        <strain evidence="1 2">R1-15</strain>
    </source>
</reference>
<evidence type="ECO:0000313" key="1">
    <source>
        <dbReference type="EMBL" id="PZF74802.1"/>
    </source>
</evidence>